<reference evidence="1 2" key="1">
    <citation type="journal article" date="2013" name="J. Microbiol.">
        <title>Mucilaginibacter ginsenosidivorax sp. nov., with ginsenoside converting activity isolated from sediment.</title>
        <authorList>
            <person name="Kim J.K."/>
            <person name="Choi T.E."/>
            <person name="Liu Q.M."/>
            <person name="Park H.Y."/>
            <person name="Yi T.H."/>
            <person name="Yoon M.H."/>
            <person name="Kim S.C."/>
            <person name="Im W.T."/>
        </authorList>
    </citation>
    <scope>NUCLEOTIDE SEQUENCE [LARGE SCALE GENOMIC DNA]</scope>
    <source>
        <strain evidence="1 2">KHI28</strain>
    </source>
</reference>
<protein>
    <submittedName>
        <fullName evidence="1">Uncharacterized protein</fullName>
    </submittedName>
</protein>
<name>A0A5B8VTT8_9SPHI</name>
<dbReference type="Proteomes" id="UP000321362">
    <property type="component" value="Chromosome"/>
</dbReference>
<dbReference type="RefSeq" id="WP_147051822.1">
    <property type="nucleotide sequence ID" value="NZ_CP042437.1"/>
</dbReference>
<keyword evidence="2" id="KW-1185">Reference proteome</keyword>
<dbReference type="EMBL" id="CP042437">
    <property type="protein sequence ID" value="QEC74663.1"/>
    <property type="molecule type" value="Genomic_DNA"/>
</dbReference>
<dbReference type="KEGG" id="mgk:FSB76_01390"/>
<dbReference type="OrthoDB" id="1490178at2"/>
<dbReference type="AlphaFoldDB" id="A0A5B8VTT8"/>
<proteinExistence type="predicted"/>
<accession>A0A5B8VTT8</accession>
<evidence type="ECO:0000313" key="1">
    <source>
        <dbReference type="EMBL" id="QEC74663.1"/>
    </source>
</evidence>
<evidence type="ECO:0000313" key="2">
    <source>
        <dbReference type="Proteomes" id="UP000321362"/>
    </source>
</evidence>
<sequence length="91" mass="10771">MESYVASTATYNVLFYFGQVNLPSFKRLSSALFALKFVDEDKKLVIYHYENNDELRKIKPEIEKLFPKIDFQLKKMTQLRNLPAKLEPDHD</sequence>
<gene>
    <name evidence="1" type="ORF">FSB76_01390</name>
</gene>
<organism evidence="1 2">
    <name type="scientific">Mucilaginibacter ginsenosidivorax</name>
    <dbReference type="NCBI Taxonomy" id="862126"/>
    <lineage>
        <taxon>Bacteria</taxon>
        <taxon>Pseudomonadati</taxon>
        <taxon>Bacteroidota</taxon>
        <taxon>Sphingobacteriia</taxon>
        <taxon>Sphingobacteriales</taxon>
        <taxon>Sphingobacteriaceae</taxon>
        <taxon>Mucilaginibacter</taxon>
    </lineage>
</organism>